<dbReference type="InterPro" id="IPR022105">
    <property type="entry name" value="DUF3645"/>
</dbReference>
<evidence type="ECO:0000256" key="7">
    <source>
        <dbReference type="SAM" id="MobiDB-lite"/>
    </source>
</evidence>
<feature type="compositionally biased region" description="Acidic residues" evidence="7">
    <location>
        <begin position="3245"/>
        <end position="3275"/>
    </location>
</feature>
<name>A0A178CVC9_9EURO</name>
<feature type="domain" description="DUF3638" evidence="8">
    <location>
        <begin position="2064"/>
        <end position="2285"/>
    </location>
</feature>
<evidence type="ECO:0000313" key="12">
    <source>
        <dbReference type="Proteomes" id="UP000185904"/>
    </source>
</evidence>
<dbReference type="GO" id="GO:0004843">
    <property type="term" value="F:cysteine-type deubiquitinase activity"/>
    <property type="evidence" value="ECO:0007669"/>
    <property type="project" value="UniProtKB-EC"/>
</dbReference>
<dbReference type="SUPFAM" id="SSF52540">
    <property type="entry name" value="P-loop containing nucleoside triphosphate hydrolases"/>
    <property type="match status" value="1"/>
</dbReference>
<evidence type="ECO:0000259" key="8">
    <source>
        <dbReference type="Pfam" id="PF12340"/>
    </source>
</evidence>
<evidence type="ECO:0000259" key="9">
    <source>
        <dbReference type="Pfam" id="PF12359"/>
    </source>
</evidence>
<evidence type="ECO:0000256" key="4">
    <source>
        <dbReference type="ARBA" id="ARBA00022786"/>
    </source>
</evidence>
<accession>A0A178CVC9</accession>
<reference evidence="11 12" key="1">
    <citation type="submission" date="2016-03" db="EMBL/GenBank/DDBJ databases">
        <title>The draft genome sequence of Fonsecaea nubica causative agent of cutaneous subcutaneous infection in human host.</title>
        <authorList>
            <person name="Costa F."/>
            <person name="Sybren D.H."/>
            <person name="Raittz R.T."/>
            <person name="Weiss V.A."/>
            <person name="Leao A.C."/>
            <person name="Gomes R."/>
            <person name="De Souza E.M."/>
            <person name="Pedrosa F.O."/>
            <person name="Steffens M.B."/>
            <person name="Bombassaro A."/>
            <person name="Tadra-Sfeir M.Z."/>
            <person name="Moreno L.F."/>
            <person name="Najafzadeh M.J."/>
            <person name="Felipe M.S."/>
            <person name="Teixeira M."/>
            <person name="Sun J."/>
            <person name="Xi L."/>
            <person name="Castro M.A."/>
            <person name="Vicente V.A."/>
        </authorList>
    </citation>
    <scope>NUCLEOTIDE SEQUENCE [LARGE SCALE GENOMIC DNA]</scope>
    <source>
        <strain evidence="11 12">CBS 269.64</strain>
    </source>
</reference>
<feature type="compositionally biased region" description="Acidic residues" evidence="7">
    <location>
        <begin position="3099"/>
        <end position="3114"/>
    </location>
</feature>
<evidence type="ECO:0000313" key="11">
    <source>
        <dbReference type="EMBL" id="OAL33427.1"/>
    </source>
</evidence>
<evidence type="ECO:0000256" key="2">
    <source>
        <dbReference type="ARBA" id="ARBA00012759"/>
    </source>
</evidence>
<dbReference type="InterPro" id="IPR051346">
    <property type="entry name" value="OTU_Deubiquitinase"/>
</dbReference>
<feature type="compositionally biased region" description="Basic and acidic residues" evidence="7">
    <location>
        <begin position="3226"/>
        <end position="3239"/>
    </location>
</feature>
<dbReference type="Pfam" id="PF12359">
    <property type="entry name" value="DUF3645"/>
    <property type="match status" value="1"/>
</dbReference>
<proteinExistence type="predicted"/>
<keyword evidence="6" id="KW-0788">Thiol protease</keyword>
<comment type="catalytic activity">
    <reaction evidence="1">
        <text>Thiol-dependent hydrolysis of ester, thioester, amide, peptide and isopeptide bonds formed by the C-terminal Gly of ubiquitin (a 76-residue protein attached to proteins as an intracellular targeting signal).</text>
        <dbReference type="EC" id="3.4.19.12"/>
    </reaction>
</comment>
<dbReference type="EC" id="3.4.19.12" evidence="2"/>
<evidence type="ECO:0000256" key="3">
    <source>
        <dbReference type="ARBA" id="ARBA00022670"/>
    </source>
</evidence>
<sequence length="3275" mass="371262">METTNAKLLRAVVNHVVLPPNLPEKVDNNLEEINRDLLLRVRDACLELNTVTKGEFQQQLSLLQSSLDHCQNIHASVHLDSLQLQRAFRRLQSGEVLVIHISEQNAGLLVRHGNSSLKGHVVFEAFEVSAKSQKVLESLSALQWDFPTSAAAIPADIFADESFQQNLAEFLQKASLERVDRFGAVVYKANSPALETRDTNDPALVTGLLITLLEGMGQLTTTSPIRKRVRDEVCRKDSGIPWRRSPFWLLLRVGILRLLEQATCHSISNAVYKALMCVLHAQLLGQVVGSQAPELSHLLLRKLGRRVAKLEKDGALVTASESRISDAYSVLLDNLRPFFRATTKHATYQLQSVWNSHKSKIRRWIAQLKTRQARPEHMKLSLTNSAPYLDHLNQHPPLKIAHGGSYAMPPTLLEFLKKYSELTELEEGILTRNTPVVAANHKTWVDSSIQLAKQIETYLGKSIDSFEVGTEDRSCMILTTMWLWVAMDNLLCRFMPEFSRSNPVFAPQILDCLRLSSYPDLRRVKQIQTYLAQRHSSDTNTVSSRTVLDPPISGCFADLFYESLPSRSEIHLLHQSIEQTEQTRKQEKEMEWTEKDTNHRQLMREISAAVCQFTFVGPLLIPEHDEHKCKKCILTKAAAKLRIERIEKPMPPNRGEGRAVLLELLCPAAYAAYREATWAIVARLALPNIEQTKSEPLTMVEGYYAEFRRARRPSASKKGLTLASRTKSFLQTHYRFANFPISWERVTVNNGLRFEYYDCTRKVWLAEHTHRVTFSHHCMIPLPRHSPFAKIAFPPRILPENGENRSAKNACVTRRGAIPKNLSADADITSNEILAGLPRCPQALGFPEFLAFQGLICGNGRLWQAILVELGSSNLNFSSEAVMILTKSLICRTGPVSEDTDHVANAVFRDASFCRALLSQTARRLLAISSNPSEHYCMEILISLILKVNAVGDKGSCEQASQLLEVARGITIQWIRMLRKEFCDTTNDNASARISYLILWAALLCRRTFSIFTQGQPMSLPPSTIDVVGVQDNNTVLIPLPALTSLLEASIALHENQPVDPEKLQPTLRSTLIRDIKMIFRLQNCLERSLEKYPTSLIIAAVQANVMSREALSIRSTSFSFVENPDGKWASLQLPGSRRTEPQVIQFHLVAGTVLLNGRTVEKELPHEIRRSAGLCRLFPHQKLIVWPSAAHGMTYKVGFDIEGHEVHLGFRQHVLVVRAWTKDAVLEFIPDYIFTNGASSDIPASLIENCVHWLNLGENVIEVRKEPRIWRSIPSNWKIDLRSFIAKRRDSTLLDPGSNLVHHFASMFKGFEDPRHITVFQPLRGAIQVELRRFELTFFVNIDGFLECQQFRAEIDVNQDAGTWYGLTSKIVLRDVDNRRRRSVIVPLGSPTVQRRGIHVNVEIRNSDPVYARYFLDDVLGRVTCASEPRLFYTKALLHAYTSFCLPDPLTGRTGTEEACHILQSGSSQPYGPLNDANRQLLDAIAKLAPVRQYYPPDLRRLEKVLWNENLTCCIQHDQYRSLVAEINQKSVLLSQFDLDHDITPETQDLSGAMDNVDTEESIPHLSKRSQARQGLYRRPQAATTSPGDAPDLSYDPRGYQNYQQSQEHVFQVARLIHTWPAKVPSPTLLSLMFQNWRFIGGYGDDSVRFEPVRLTECLDVDLASSWGQLVNFYRMEGRPEARYKLMFLTALICFREEINMRAVQTLVAFAILDDLKNIDLPSWPSYTQFRPGFRPKTDYFRQLLALCTRSFSAVHITSHTQKERKAVDAARKEHEARALKQLDALTEFACHQWPCPQPNFEGFTTEVLDLATASALIAREWSAMFRNHEFEEHIQQVQDVLDKHRSPLPTRRKIQINHSSSPSAPRGFPLICSHLLEKEGPRMANQDAVVQNPAYCTKRTAVNHFGHDIHELRQIFQQMPTSKSFVRHEYLRGLLNSISALGSHRARPVEEISRFDMNQLDRFIAEAENAVSSRFDMLVQAFQRDEPGATWLHAVGIWPLTTYVSVLETLRSNSSIPLTASMRVAVVDFGVAITQLQRFLRIQDASLRRKSHLDEELKNLGHSNWNPNEYPDWLLLEIDTNTLIRPIQVEVALATISPASGSNSVLQLNMGQGKTSTIIPLVASVLANGQSLCRIVVPKALLLQTAQLLQLRLGGLLGRELRHVPFSRRTPSNPENIEAYGEIHKAILKSSGVIIALPEHIMSFMLSGQQRLVDEKTQEATQMIKVQKWLTRKSRDVFDESDFTMAVKTQLIYPSGPQITVDGGNYRWEAIEAILKLAESHLYVLERSHESSIQVVRRETGGFPFTYFLRNDVQDALIQRIANDICSGRTPLLNAENFSSSQIEAIRSFITEARPHQAVNACISDIYKSSQTDGSIIYLLRGLLVHRILILTLSRRWNVQYGLHPLRDPVAVPYLAKGVPSHLAEWGHVDVSLLFTCLSFYYQGLSPQQLKQSLEQILKSDDPAREYEQWTRDSTRLPDRLRDWTSINMEDSLQLLEIWRGICHNIAAIDYFLNNFVFPKHAKQFKVKLQASGWDLPLAGSGTSLTTGFSGTNDNRLCLPLTIKQDDLAELAHTNAEVLTYLLQDRNRQYSLAGWRDVSHGRSVYRRLSEPDLLGKLFHKKIRILIDSGAIILEMTNATLAKMWLDIDTEATAAVYFDENNKATVLSRSGRRIPLLASPFADDLSGCLVYLDESHTRGTDMKFPPDARGAVTLSLGQTKDHTVQAVMRLRQLATTQSVTFFAPPEVHQSILDFRNKGEHWHLTSRDVVCWLLEQTCQGLENLQPLYYAQGLNYCRRTQAERDHPLFLTHPAERLAYLNALRSYEQHSLQALYEPRSAKPRKRVRDEKFDDSLTKHIKQLERRRRAFQDSGNAVHASALQEVEQEREVAVEVETIRERQNPLYFHPQTFSGLAAEIRHFVQTGSLRVDDKVCERAFSYMARTETSLKYPASLPATPQLLVSAEFRRAVIVPSGRPNDDFLRDVQYILWSLATETAILVSPEEAEILNDLCRNAPKRVVHLLTYAAPVTQKMLQFNDLNYYAVPPLPLGWSAPTWLKIQVGIFAGRLYFPFEELEQIRSFLGLQDSQLIRPHNGLDSAIDESQIDDTGTSDDDQPPASELQQTANDTAETQQAQAAKIEATKMLIFLHAWLGTKSRGQDFTHTPMGYICARKLLTEDHPFFRTGADEWVRTKIIHGISEDSSDNQVGTQDGDQDNASDLEDEELDERQKLTEEELRQSEEMNSGQDEDITVPAVDDDNQEVAESDVAELMFDDDD</sequence>
<evidence type="ECO:0000256" key="5">
    <source>
        <dbReference type="ARBA" id="ARBA00022801"/>
    </source>
</evidence>
<dbReference type="GeneID" id="34590695"/>
<dbReference type="RefSeq" id="XP_022498439.1">
    <property type="nucleotide sequence ID" value="XM_022645569.1"/>
</dbReference>
<dbReference type="InterPro" id="IPR046541">
    <property type="entry name" value="DUF6606"/>
</dbReference>
<dbReference type="Proteomes" id="UP000185904">
    <property type="component" value="Unassembled WGS sequence"/>
</dbReference>
<feature type="region of interest" description="Disordered" evidence="7">
    <location>
        <begin position="1546"/>
        <end position="1597"/>
    </location>
</feature>
<evidence type="ECO:0000259" key="10">
    <source>
        <dbReference type="Pfam" id="PF20255"/>
    </source>
</evidence>
<dbReference type="PANTHER" id="PTHR13367:SF32">
    <property type="entry name" value="DUF6606 DOMAIN-CONTAINING PROTEIN"/>
    <property type="match status" value="1"/>
</dbReference>
<feature type="compositionally biased region" description="Polar residues" evidence="7">
    <location>
        <begin position="3119"/>
        <end position="3131"/>
    </location>
</feature>
<organism evidence="11 12">
    <name type="scientific">Fonsecaea nubica</name>
    <dbReference type="NCBI Taxonomy" id="856822"/>
    <lineage>
        <taxon>Eukaryota</taxon>
        <taxon>Fungi</taxon>
        <taxon>Dikarya</taxon>
        <taxon>Ascomycota</taxon>
        <taxon>Pezizomycotina</taxon>
        <taxon>Eurotiomycetes</taxon>
        <taxon>Chaetothyriomycetidae</taxon>
        <taxon>Chaetothyriales</taxon>
        <taxon>Herpotrichiellaceae</taxon>
        <taxon>Fonsecaea</taxon>
    </lineage>
</organism>
<keyword evidence="5" id="KW-0378">Hydrolase</keyword>
<evidence type="ECO:0000256" key="1">
    <source>
        <dbReference type="ARBA" id="ARBA00000707"/>
    </source>
</evidence>
<dbReference type="Pfam" id="PF20255">
    <property type="entry name" value="DUF6606"/>
    <property type="match status" value="1"/>
</dbReference>
<dbReference type="PANTHER" id="PTHR13367">
    <property type="entry name" value="UBIQUITIN THIOESTERASE"/>
    <property type="match status" value="1"/>
</dbReference>
<keyword evidence="12" id="KW-1185">Reference proteome</keyword>
<dbReference type="Pfam" id="PF12340">
    <property type="entry name" value="DUF3638"/>
    <property type="match status" value="1"/>
</dbReference>
<comment type="caution">
    <text evidence="11">The sequence shown here is derived from an EMBL/GenBank/DDBJ whole genome shotgun (WGS) entry which is preliminary data.</text>
</comment>
<feature type="region of interest" description="Disordered" evidence="7">
    <location>
        <begin position="3099"/>
        <end position="3131"/>
    </location>
</feature>
<feature type="compositionally biased region" description="Acidic residues" evidence="7">
    <location>
        <begin position="3211"/>
        <end position="3225"/>
    </location>
</feature>
<dbReference type="EMBL" id="LVCJ01000050">
    <property type="protein sequence ID" value="OAL33427.1"/>
    <property type="molecule type" value="Genomic_DNA"/>
</dbReference>
<evidence type="ECO:0000256" key="6">
    <source>
        <dbReference type="ARBA" id="ARBA00022807"/>
    </source>
</evidence>
<keyword evidence="4" id="KW-0833">Ubl conjugation pathway</keyword>
<feature type="domain" description="DUF6606" evidence="10">
    <location>
        <begin position="12"/>
        <end position="284"/>
    </location>
</feature>
<protein>
    <recommendedName>
        <fullName evidence="2">ubiquitinyl hydrolase 1</fullName>
        <ecNumber evidence="2">3.4.19.12</ecNumber>
    </recommendedName>
</protein>
<dbReference type="GO" id="GO:0006508">
    <property type="term" value="P:proteolysis"/>
    <property type="evidence" value="ECO:0007669"/>
    <property type="project" value="UniProtKB-KW"/>
</dbReference>
<dbReference type="InterPro" id="IPR022099">
    <property type="entry name" value="DUF3638"/>
</dbReference>
<keyword evidence="3" id="KW-0645">Protease</keyword>
<feature type="region of interest" description="Disordered" evidence="7">
    <location>
        <begin position="3199"/>
        <end position="3275"/>
    </location>
</feature>
<gene>
    <name evidence="11" type="ORF">AYO20_07283</name>
</gene>
<dbReference type="InterPro" id="IPR027417">
    <property type="entry name" value="P-loop_NTPase"/>
</dbReference>
<dbReference type="OrthoDB" id="4133945at2759"/>
<feature type="domain" description="DUF3645" evidence="9">
    <location>
        <begin position="2406"/>
        <end position="2438"/>
    </location>
</feature>